<evidence type="ECO:0000313" key="3">
    <source>
        <dbReference type="Proteomes" id="UP001199319"/>
    </source>
</evidence>
<keyword evidence="1" id="KW-0812">Transmembrane</keyword>
<reference evidence="2" key="1">
    <citation type="submission" date="2021-10" db="EMBL/GenBank/DDBJ databases">
        <title>Anaerobic single-cell dispensing facilitates the cultivation of human gut bacteria.</title>
        <authorList>
            <person name="Afrizal A."/>
        </authorList>
    </citation>
    <scope>NUCLEOTIDE SEQUENCE</scope>
    <source>
        <strain evidence="2">CLA-AA-H272</strain>
    </source>
</reference>
<evidence type="ECO:0000256" key="1">
    <source>
        <dbReference type="SAM" id="Phobius"/>
    </source>
</evidence>
<sequence length="182" mass="19888">MKKNMTNCESCGGEIAVSAKSCPQCGAKVKRPVTKKWWFWAIIVVVVLGIIGGVSGSNSESKPNTNTPSGTEEPISYTHYNVTELFDALSSNAMKAQSDFKDQYVEIEGYLSVVDSDGKYISVGAAPNDYSYIFQTVQCYIKNDTQKQQIMEISTDSPIVVRGRITSVGEVLGFSMNIDSIN</sequence>
<proteinExistence type="predicted"/>
<keyword evidence="3" id="KW-1185">Reference proteome</keyword>
<keyword evidence="1" id="KW-1133">Transmembrane helix</keyword>
<dbReference type="Pfam" id="PF12869">
    <property type="entry name" value="tRNA_anti-like"/>
    <property type="match status" value="1"/>
</dbReference>
<dbReference type="InterPro" id="IPR024422">
    <property type="entry name" value="Protein_unknown_function_OB"/>
</dbReference>
<keyword evidence="1" id="KW-0472">Membrane</keyword>
<accession>A0AAE3DGM1</accession>
<name>A0AAE3DGM1_9FIRM</name>
<gene>
    <name evidence="2" type="ORF">LKD37_13435</name>
</gene>
<comment type="caution">
    <text evidence="2">The sequence shown here is derived from an EMBL/GenBank/DDBJ whole genome shotgun (WGS) entry which is preliminary data.</text>
</comment>
<feature type="transmembrane region" description="Helical" evidence="1">
    <location>
        <begin position="37"/>
        <end position="56"/>
    </location>
</feature>
<dbReference type="Proteomes" id="UP001199319">
    <property type="component" value="Unassembled WGS sequence"/>
</dbReference>
<protein>
    <recommendedName>
        <fullName evidence="4">Zinc-ribbon domain-containing protein</fullName>
    </recommendedName>
</protein>
<dbReference type="AlphaFoldDB" id="A0AAE3DGM1"/>
<organism evidence="2 3">
    <name type="scientific">Brotocaccenecus cirricatena</name>
    <dbReference type="NCBI Taxonomy" id="3064195"/>
    <lineage>
        <taxon>Bacteria</taxon>
        <taxon>Bacillati</taxon>
        <taxon>Bacillota</taxon>
        <taxon>Clostridia</taxon>
        <taxon>Eubacteriales</taxon>
        <taxon>Oscillospiraceae</taxon>
        <taxon>Brotocaccenecus</taxon>
    </lineage>
</organism>
<evidence type="ECO:0008006" key="4">
    <source>
        <dbReference type="Google" id="ProtNLM"/>
    </source>
</evidence>
<evidence type="ECO:0000313" key="2">
    <source>
        <dbReference type="EMBL" id="MCC2130504.1"/>
    </source>
</evidence>
<dbReference type="EMBL" id="JAJEPW010000051">
    <property type="protein sequence ID" value="MCC2130504.1"/>
    <property type="molecule type" value="Genomic_DNA"/>
</dbReference>
<dbReference type="RefSeq" id="WP_302929672.1">
    <property type="nucleotide sequence ID" value="NZ_JAJEPW010000051.1"/>
</dbReference>